<dbReference type="Pfam" id="PF13144">
    <property type="entry name" value="ChapFlgA"/>
    <property type="match status" value="1"/>
</dbReference>
<dbReference type="SMART" id="SM00858">
    <property type="entry name" value="SAF"/>
    <property type="match status" value="1"/>
</dbReference>
<dbReference type="EMBL" id="JBHUEN010000043">
    <property type="protein sequence ID" value="MFD1882571.1"/>
    <property type="molecule type" value="Genomic_DNA"/>
</dbReference>
<keyword evidence="4" id="KW-1005">Bacterial flagellum biogenesis</keyword>
<gene>
    <name evidence="6" type="primary">flgA</name>
    <name evidence="6" type="ORF">ACFSCT_12685</name>
</gene>
<dbReference type="InterPro" id="IPR013974">
    <property type="entry name" value="SAF"/>
</dbReference>
<keyword evidence="6" id="KW-0282">Flagellum</keyword>
<dbReference type="RefSeq" id="WP_379143284.1">
    <property type="nucleotide sequence ID" value="NZ_JBHUEN010000043.1"/>
</dbReference>
<organism evidence="6 7">
    <name type="scientific">Paracoccus pacificus</name>
    <dbReference type="NCBI Taxonomy" id="1463598"/>
    <lineage>
        <taxon>Bacteria</taxon>
        <taxon>Pseudomonadati</taxon>
        <taxon>Pseudomonadota</taxon>
        <taxon>Alphaproteobacteria</taxon>
        <taxon>Rhodobacterales</taxon>
        <taxon>Paracoccaceae</taxon>
        <taxon>Paracoccus</taxon>
    </lineage>
</organism>
<dbReference type="InterPro" id="IPR036732">
    <property type="entry name" value="AFP_Neu5c_C_sf"/>
</dbReference>
<evidence type="ECO:0000256" key="4">
    <source>
        <dbReference type="RuleBase" id="RU362063"/>
    </source>
</evidence>
<comment type="caution">
    <text evidence="6">The sequence shown here is derived from an EMBL/GenBank/DDBJ whole genome shotgun (WGS) entry which is preliminary data.</text>
</comment>
<dbReference type="Gene3D" id="2.30.30.760">
    <property type="match status" value="1"/>
</dbReference>
<dbReference type="PANTHER" id="PTHR36307">
    <property type="entry name" value="FLAGELLA BASAL BODY P-RING FORMATION PROTEIN FLGA"/>
    <property type="match status" value="1"/>
</dbReference>
<keyword evidence="6" id="KW-0969">Cilium</keyword>
<keyword evidence="2 4" id="KW-0732">Signal</keyword>
<reference evidence="7" key="1">
    <citation type="journal article" date="2019" name="Int. J. Syst. Evol. Microbiol.">
        <title>The Global Catalogue of Microorganisms (GCM) 10K type strain sequencing project: providing services to taxonomists for standard genome sequencing and annotation.</title>
        <authorList>
            <consortium name="The Broad Institute Genomics Platform"/>
            <consortium name="The Broad Institute Genome Sequencing Center for Infectious Disease"/>
            <person name="Wu L."/>
            <person name="Ma J."/>
        </authorList>
    </citation>
    <scope>NUCLEOTIDE SEQUENCE [LARGE SCALE GENOMIC DNA]</scope>
    <source>
        <strain evidence="7">CCUG 56029</strain>
    </source>
</reference>
<sequence>MKHSAALRLLLVALASAAGLTFTEAAADSIVAARRLPAGTLLSLSDLRLDAEVIGGLSDPLEIEGKETRVTIYAGRAIRAEDLGPPTLVGRNDLVTMDFATGGLTISTEGRALGRGGQGDVIRVMNLASKNAVSARVTAQGRVEVLAN</sequence>
<protein>
    <recommendedName>
        <fullName evidence="4">Flagella basal body P-ring formation protein FlgA</fullName>
    </recommendedName>
</protein>
<dbReference type="SUPFAM" id="SSF51269">
    <property type="entry name" value="AFP III-like domain"/>
    <property type="match status" value="1"/>
</dbReference>
<comment type="subcellular location">
    <subcellularLocation>
        <location evidence="1 4">Periplasm</location>
    </subcellularLocation>
</comment>
<comment type="function">
    <text evidence="4">Involved in the assembly process of the P-ring formation. It may associate with FlgF on the rod constituting a structure essential for the P-ring assembly or may act as a modulator protein for the P-ring assembly.</text>
</comment>
<evidence type="ECO:0000259" key="5">
    <source>
        <dbReference type="SMART" id="SM00858"/>
    </source>
</evidence>
<dbReference type="Proteomes" id="UP001597213">
    <property type="component" value="Unassembled WGS sequence"/>
</dbReference>
<evidence type="ECO:0000256" key="2">
    <source>
        <dbReference type="ARBA" id="ARBA00022729"/>
    </source>
</evidence>
<evidence type="ECO:0000256" key="3">
    <source>
        <dbReference type="ARBA" id="ARBA00022764"/>
    </source>
</evidence>
<dbReference type="PANTHER" id="PTHR36307:SF1">
    <property type="entry name" value="FLAGELLA BASAL BODY P-RING FORMATION PROTEIN FLGA"/>
    <property type="match status" value="1"/>
</dbReference>
<accession>A0ABW4R8X5</accession>
<evidence type="ECO:0000256" key="1">
    <source>
        <dbReference type="ARBA" id="ARBA00004418"/>
    </source>
</evidence>
<dbReference type="NCBIfam" id="TIGR03170">
    <property type="entry name" value="flgA_cterm"/>
    <property type="match status" value="1"/>
</dbReference>
<keyword evidence="6" id="KW-0966">Cell projection</keyword>
<keyword evidence="7" id="KW-1185">Reference proteome</keyword>
<feature type="signal peptide" evidence="4">
    <location>
        <begin position="1"/>
        <end position="17"/>
    </location>
</feature>
<proteinExistence type="inferred from homology"/>
<dbReference type="InterPro" id="IPR039246">
    <property type="entry name" value="Flagellar_FlgA"/>
</dbReference>
<name>A0ABW4R8X5_9RHOB</name>
<feature type="domain" description="SAF" evidence="5">
    <location>
        <begin position="27"/>
        <end position="84"/>
    </location>
</feature>
<evidence type="ECO:0000313" key="6">
    <source>
        <dbReference type="EMBL" id="MFD1882571.1"/>
    </source>
</evidence>
<dbReference type="InterPro" id="IPR017585">
    <property type="entry name" value="SAF_FlgA"/>
</dbReference>
<keyword evidence="3 4" id="KW-0574">Periplasm</keyword>
<evidence type="ECO:0000313" key="7">
    <source>
        <dbReference type="Proteomes" id="UP001597213"/>
    </source>
</evidence>
<feature type="chain" id="PRO_5044967365" description="Flagella basal body P-ring formation protein FlgA" evidence="4">
    <location>
        <begin position="18"/>
        <end position="148"/>
    </location>
</feature>
<comment type="similarity">
    <text evidence="4">Belongs to the FlgA family.</text>
</comment>